<dbReference type="PANTHER" id="PTHR43963:SF6">
    <property type="entry name" value="CHAIN DEHYDROGENASE FAMILY PROTEIN, PUTATIVE (AFU_ORTHOLOGUE AFUA_3G15350)-RELATED"/>
    <property type="match status" value="1"/>
</dbReference>
<comment type="caution">
    <text evidence="4">The sequence shown here is derived from an EMBL/GenBank/DDBJ whole genome shotgun (WGS) entry which is preliminary data.</text>
</comment>
<dbReference type="Gene3D" id="3.40.50.720">
    <property type="entry name" value="NAD(P)-binding Rossmann-like Domain"/>
    <property type="match status" value="1"/>
</dbReference>
<keyword evidence="2" id="KW-0521">NADP</keyword>
<dbReference type="InterPro" id="IPR002347">
    <property type="entry name" value="SDR_fam"/>
</dbReference>
<dbReference type="Proteomes" id="UP000186922">
    <property type="component" value="Unassembled WGS sequence"/>
</dbReference>
<accession>A0A1D1UGB4</accession>
<keyword evidence="3" id="KW-0560">Oxidoreductase</keyword>
<dbReference type="InterPro" id="IPR036291">
    <property type="entry name" value="NAD(P)-bd_dom_sf"/>
</dbReference>
<dbReference type="OrthoDB" id="7289984at2759"/>
<sequence>MVNEGESDAVAGKQAAKEEKKLSRCALVTGANKGIGYGLVRALSKKFKGTVYLTARDKERGQEAQHALSRDDRLCEFLQLDVKDRASIEKVRDVIMEKHGGLDLLIQNAGIVGADFYQIRLPDGPMTPPRWIDVADNNHNDVVNEVYSAEVAEDVVQTDFFGALNVAEILFPLLRSHARVVYMSSGLGSLRNLEIVEVKKRLVDPELSVEELKSIANDYLRVAKEKDPGNVGYPKHLGPYSFSKMCLTVLTRLQQRDIDKDESREDIIINACTPGFVATEMTSYKGTKTIEEALDTPLYLAFLPPGSGPEQSKLPRGAFVRDLVEVDWIGERDSSFIKV</sequence>
<dbReference type="PRINTS" id="PR00081">
    <property type="entry name" value="GDHRDH"/>
</dbReference>
<proteinExistence type="inferred from homology"/>
<evidence type="ECO:0000313" key="5">
    <source>
        <dbReference type="Proteomes" id="UP000186922"/>
    </source>
</evidence>
<gene>
    <name evidence="4" type="primary">RvY_00406-1</name>
    <name evidence="4" type="synonym">RvY_00406.1</name>
    <name evidence="4" type="ORF">RvY_00406</name>
</gene>
<comment type="similarity">
    <text evidence="1">Belongs to the short-chain dehydrogenases/reductases (SDR) family.</text>
</comment>
<reference evidence="4 5" key="1">
    <citation type="journal article" date="2016" name="Nat. Commun.">
        <title>Extremotolerant tardigrade genome and improved radiotolerance of human cultured cells by tardigrade-unique protein.</title>
        <authorList>
            <person name="Hashimoto T."/>
            <person name="Horikawa D.D."/>
            <person name="Saito Y."/>
            <person name="Kuwahara H."/>
            <person name="Kozuka-Hata H."/>
            <person name="Shin-I T."/>
            <person name="Minakuchi Y."/>
            <person name="Ohishi K."/>
            <person name="Motoyama A."/>
            <person name="Aizu T."/>
            <person name="Enomoto A."/>
            <person name="Kondo K."/>
            <person name="Tanaka S."/>
            <person name="Hara Y."/>
            <person name="Koshikawa S."/>
            <person name="Sagara H."/>
            <person name="Miura T."/>
            <person name="Yokobori S."/>
            <person name="Miyagawa K."/>
            <person name="Suzuki Y."/>
            <person name="Kubo T."/>
            <person name="Oyama M."/>
            <person name="Kohara Y."/>
            <person name="Fujiyama A."/>
            <person name="Arakawa K."/>
            <person name="Katayama T."/>
            <person name="Toyoda A."/>
            <person name="Kunieda T."/>
        </authorList>
    </citation>
    <scope>NUCLEOTIDE SEQUENCE [LARGE SCALE GENOMIC DNA]</scope>
    <source>
        <strain evidence="4 5">YOKOZUNA-1</strain>
    </source>
</reference>
<evidence type="ECO:0000256" key="2">
    <source>
        <dbReference type="ARBA" id="ARBA00022857"/>
    </source>
</evidence>
<protein>
    <submittedName>
        <fullName evidence="4">Uncharacterized protein</fullName>
    </submittedName>
</protein>
<dbReference type="STRING" id="947166.A0A1D1UGB4"/>
<dbReference type="PANTHER" id="PTHR43963">
    <property type="entry name" value="CARBONYL REDUCTASE 1-RELATED"/>
    <property type="match status" value="1"/>
</dbReference>
<evidence type="ECO:0000256" key="3">
    <source>
        <dbReference type="ARBA" id="ARBA00023002"/>
    </source>
</evidence>
<evidence type="ECO:0000256" key="1">
    <source>
        <dbReference type="ARBA" id="ARBA00006484"/>
    </source>
</evidence>
<dbReference type="SUPFAM" id="SSF51735">
    <property type="entry name" value="NAD(P)-binding Rossmann-fold domains"/>
    <property type="match status" value="1"/>
</dbReference>
<name>A0A1D1UGB4_RAMVA</name>
<evidence type="ECO:0000313" key="4">
    <source>
        <dbReference type="EMBL" id="GAU87580.1"/>
    </source>
</evidence>
<dbReference type="AlphaFoldDB" id="A0A1D1UGB4"/>
<dbReference type="EMBL" id="BDGG01000001">
    <property type="protein sequence ID" value="GAU87580.1"/>
    <property type="molecule type" value="Genomic_DNA"/>
</dbReference>
<dbReference type="Pfam" id="PF00106">
    <property type="entry name" value="adh_short"/>
    <property type="match status" value="1"/>
</dbReference>
<organism evidence="4 5">
    <name type="scientific">Ramazzottius varieornatus</name>
    <name type="common">Water bear</name>
    <name type="synonym">Tardigrade</name>
    <dbReference type="NCBI Taxonomy" id="947166"/>
    <lineage>
        <taxon>Eukaryota</taxon>
        <taxon>Metazoa</taxon>
        <taxon>Ecdysozoa</taxon>
        <taxon>Tardigrada</taxon>
        <taxon>Eutardigrada</taxon>
        <taxon>Parachela</taxon>
        <taxon>Hypsibioidea</taxon>
        <taxon>Ramazzottiidae</taxon>
        <taxon>Ramazzottius</taxon>
    </lineage>
</organism>
<dbReference type="GO" id="GO:0016491">
    <property type="term" value="F:oxidoreductase activity"/>
    <property type="evidence" value="ECO:0007669"/>
    <property type="project" value="UniProtKB-KW"/>
</dbReference>
<keyword evidence="5" id="KW-1185">Reference proteome</keyword>